<evidence type="ECO:0000313" key="1">
    <source>
        <dbReference type="EMBL" id="GBM26840.1"/>
    </source>
</evidence>
<comment type="caution">
    <text evidence="1">The sequence shown here is derived from an EMBL/GenBank/DDBJ whole genome shotgun (WGS) entry which is preliminary data.</text>
</comment>
<gene>
    <name evidence="1" type="ORF">AVEN_32089_1</name>
</gene>
<name>A0A4Y2ECH7_ARAVE</name>
<sequence length="79" mass="8812">MWIVFLPANSMKAGSNPGQDDVEVLSQSDSTSYKWQENESLGRDSLILRFVGMILDSELLNTNEENVGEFELICAEGKN</sequence>
<dbReference type="EMBL" id="BGPR01000570">
    <property type="protein sequence ID" value="GBM26840.1"/>
    <property type="molecule type" value="Genomic_DNA"/>
</dbReference>
<accession>A0A4Y2ECH7</accession>
<reference evidence="1 2" key="1">
    <citation type="journal article" date="2019" name="Sci. Rep.">
        <title>Orb-weaving spider Araneus ventricosus genome elucidates the spidroin gene catalogue.</title>
        <authorList>
            <person name="Kono N."/>
            <person name="Nakamura H."/>
            <person name="Ohtoshi R."/>
            <person name="Moran D.A.P."/>
            <person name="Shinohara A."/>
            <person name="Yoshida Y."/>
            <person name="Fujiwara M."/>
            <person name="Mori M."/>
            <person name="Tomita M."/>
            <person name="Arakawa K."/>
        </authorList>
    </citation>
    <scope>NUCLEOTIDE SEQUENCE [LARGE SCALE GENOMIC DNA]</scope>
</reference>
<protein>
    <submittedName>
        <fullName evidence="1">Uncharacterized protein</fullName>
    </submittedName>
</protein>
<dbReference type="AlphaFoldDB" id="A0A4Y2ECH7"/>
<proteinExistence type="predicted"/>
<keyword evidence="2" id="KW-1185">Reference proteome</keyword>
<evidence type="ECO:0000313" key="2">
    <source>
        <dbReference type="Proteomes" id="UP000499080"/>
    </source>
</evidence>
<dbReference type="Proteomes" id="UP000499080">
    <property type="component" value="Unassembled WGS sequence"/>
</dbReference>
<organism evidence="1 2">
    <name type="scientific">Araneus ventricosus</name>
    <name type="common">Orbweaver spider</name>
    <name type="synonym">Epeira ventricosa</name>
    <dbReference type="NCBI Taxonomy" id="182803"/>
    <lineage>
        <taxon>Eukaryota</taxon>
        <taxon>Metazoa</taxon>
        <taxon>Ecdysozoa</taxon>
        <taxon>Arthropoda</taxon>
        <taxon>Chelicerata</taxon>
        <taxon>Arachnida</taxon>
        <taxon>Araneae</taxon>
        <taxon>Araneomorphae</taxon>
        <taxon>Entelegynae</taxon>
        <taxon>Araneoidea</taxon>
        <taxon>Araneidae</taxon>
        <taxon>Araneus</taxon>
    </lineage>
</organism>